<dbReference type="Proteomes" id="UP000181909">
    <property type="component" value="Unassembled WGS sequence"/>
</dbReference>
<dbReference type="EMBL" id="FPJO01000042">
    <property type="protein sequence ID" value="SFY44072.1"/>
    <property type="molecule type" value="Genomic_DNA"/>
</dbReference>
<evidence type="ECO:0000313" key="3">
    <source>
        <dbReference type="Proteomes" id="UP000181909"/>
    </source>
</evidence>
<evidence type="ECO:0000256" key="1">
    <source>
        <dbReference type="SAM" id="Coils"/>
    </source>
</evidence>
<dbReference type="STRING" id="1893.SAMN02787144_104216"/>
<keyword evidence="1" id="KW-0175">Coiled coil</keyword>
<dbReference type="AlphaFoldDB" id="A0A1K2FA65"/>
<feature type="coiled-coil region" evidence="1">
    <location>
        <begin position="296"/>
        <end position="372"/>
    </location>
</feature>
<evidence type="ECO:0000313" key="2">
    <source>
        <dbReference type="EMBL" id="SFY44072.1"/>
    </source>
</evidence>
<sequence length="545" mass="61081">MDARRYRMVVTSRTDYVRTGALVDEQLRHWLAQPPKRYNVDAFAEGRNEIARGVTLDHDSVTAVTGTYGRWRLRETTPDGTWQTTVVTRQIADGPTWVQLDVEHLPDDAEAAPVPAKTPRLAKRLLEALDAHDGLADVTAMPQVVEAEDVEAVIDELCDADRRLPVVMASTPYDVDFDAWLEGTIDLLVRPLVGLAILYVLTPGAESVFNRALEHHRVYNGGIRTYLPGVDPAWPADGQRHRVMSKRLITENPRLAARILSQLPQGLATRLPLPDALDSVPLMRTRARDGVGGSERERLRDENDALHEILEEAAREQRVRADEIRDLKRELRQAESNEAQVFVDYDEQYKELHRAKAQIRELQRELLRLGAAEQAYATVDPSVNAPTSFAEILDRIGDMRHVHFSGRPKYTLELDDQAYGSSWVRMAWDALLALQDFAEAVASGKANSDFKQWCADAPEGAHVISPRKVVRDESKSVKANGDWSRARTFPVPRHVHPDGKLFMGAHLRIGGGNTIAPRLHYYDGACTDHGIFVGYMGPHLTNTMT</sequence>
<dbReference type="OrthoDB" id="3246562at2"/>
<protein>
    <submittedName>
        <fullName evidence="2">Uncharacterized protein</fullName>
    </submittedName>
</protein>
<dbReference type="RefSeq" id="WP_079179815.1">
    <property type="nucleotide sequence ID" value="NZ_CP109381.1"/>
</dbReference>
<proteinExistence type="predicted"/>
<accession>A0A1K2FA65</accession>
<organism evidence="2 3">
    <name type="scientific">Streptomyces atratus</name>
    <dbReference type="NCBI Taxonomy" id="1893"/>
    <lineage>
        <taxon>Bacteria</taxon>
        <taxon>Bacillati</taxon>
        <taxon>Actinomycetota</taxon>
        <taxon>Actinomycetes</taxon>
        <taxon>Kitasatosporales</taxon>
        <taxon>Streptomycetaceae</taxon>
        <taxon>Streptomyces</taxon>
    </lineage>
</organism>
<gene>
    <name evidence="2" type="ORF">SAMN02787144_104216</name>
</gene>
<name>A0A1K2FA65_STRAR</name>
<reference evidence="2 3" key="1">
    <citation type="submission" date="2016-11" db="EMBL/GenBank/DDBJ databases">
        <authorList>
            <person name="Jaros S."/>
            <person name="Januszkiewicz K."/>
            <person name="Wedrychowicz H."/>
        </authorList>
    </citation>
    <scope>NUCLEOTIDE SEQUENCE [LARGE SCALE GENOMIC DNA]</scope>
    <source>
        <strain evidence="2 3">OK807</strain>
    </source>
</reference>